<evidence type="ECO:0000256" key="1">
    <source>
        <dbReference type="SAM" id="MobiDB-lite"/>
    </source>
</evidence>
<evidence type="ECO:0000313" key="2">
    <source>
        <dbReference type="EMBL" id="MBL3675321.1"/>
    </source>
</evidence>
<protein>
    <submittedName>
        <fullName evidence="2">Uncharacterized protein</fullName>
    </submittedName>
</protein>
<accession>A0ABS1S9B4</accession>
<reference evidence="2 3" key="1">
    <citation type="submission" date="2021-01" db="EMBL/GenBank/DDBJ databases">
        <title>011410 draft genome.</title>
        <authorList>
            <person name="Lang L."/>
        </authorList>
    </citation>
    <scope>NUCLEOTIDE SEQUENCE [LARGE SCALE GENOMIC DNA]</scope>
    <source>
        <strain evidence="2 3">KCTC 42845</strain>
    </source>
</reference>
<comment type="caution">
    <text evidence="2">The sequence shown here is derived from an EMBL/GenBank/DDBJ whole genome shotgun (WGS) entry which is preliminary data.</text>
</comment>
<evidence type="ECO:0000313" key="3">
    <source>
        <dbReference type="Proteomes" id="UP000644749"/>
    </source>
</evidence>
<sequence length="65" mass="6941">MQGQKIDADAAGDQFRRPSAGTSIKPDNTHDEVDFGAGPPGCRTKQAKGPLLFILLRTVQYPADA</sequence>
<feature type="region of interest" description="Disordered" evidence="1">
    <location>
        <begin position="1"/>
        <end position="42"/>
    </location>
</feature>
<keyword evidence="3" id="KW-1185">Reference proteome</keyword>
<dbReference type="RefSeq" id="WP_202380244.1">
    <property type="nucleotide sequence ID" value="NZ_JAESHT010000020.1"/>
</dbReference>
<name>A0ABS1S9B4_9RHOB</name>
<gene>
    <name evidence="2" type="ORF">JL111_17750</name>
</gene>
<organism evidence="2 3">
    <name type="scientific">Paracoccus aerius</name>
    <dbReference type="NCBI Taxonomy" id="1915382"/>
    <lineage>
        <taxon>Bacteria</taxon>
        <taxon>Pseudomonadati</taxon>
        <taxon>Pseudomonadota</taxon>
        <taxon>Alphaproteobacteria</taxon>
        <taxon>Rhodobacterales</taxon>
        <taxon>Paracoccaceae</taxon>
        <taxon>Paracoccus</taxon>
    </lineage>
</organism>
<proteinExistence type="predicted"/>
<dbReference type="Proteomes" id="UP000644749">
    <property type="component" value="Unassembled WGS sequence"/>
</dbReference>
<dbReference type="EMBL" id="JAESHT010000020">
    <property type="protein sequence ID" value="MBL3675321.1"/>
    <property type="molecule type" value="Genomic_DNA"/>
</dbReference>